<feature type="transmembrane region" description="Helical" evidence="8">
    <location>
        <begin position="21"/>
        <end position="40"/>
    </location>
</feature>
<dbReference type="RefSeq" id="WP_012637165.1">
    <property type="nucleotide sequence ID" value="NC_011901.1"/>
</dbReference>
<dbReference type="PANTHER" id="PTHR32089">
    <property type="entry name" value="METHYL-ACCEPTING CHEMOTAXIS PROTEIN MCPB"/>
    <property type="match status" value="1"/>
</dbReference>
<dbReference type="KEGG" id="tgr:Tgr7_0580"/>
<organism evidence="11 12">
    <name type="scientific">Thioalkalivibrio sulfidiphilus (strain HL-EbGR7)</name>
    <dbReference type="NCBI Taxonomy" id="396588"/>
    <lineage>
        <taxon>Bacteria</taxon>
        <taxon>Pseudomonadati</taxon>
        <taxon>Pseudomonadota</taxon>
        <taxon>Gammaproteobacteria</taxon>
        <taxon>Chromatiales</taxon>
        <taxon>Ectothiorhodospiraceae</taxon>
        <taxon>Thioalkalivibrio</taxon>
    </lineage>
</organism>
<dbReference type="STRING" id="396588.Tgr7_0580"/>
<dbReference type="InterPro" id="IPR013587">
    <property type="entry name" value="Nitrate/nitrite_sensing"/>
</dbReference>
<dbReference type="Pfam" id="PF00015">
    <property type="entry name" value="MCPsignal"/>
    <property type="match status" value="1"/>
</dbReference>
<keyword evidence="12" id="KW-1185">Reference proteome</keyword>
<evidence type="ECO:0000259" key="9">
    <source>
        <dbReference type="PROSITE" id="PS50111"/>
    </source>
</evidence>
<dbReference type="Pfam" id="PF08376">
    <property type="entry name" value="NIT"/>
    <property type="match status" value="1"/>
</dbReference>
<proteinExistence type="inferred from homology"/>
<dbReference type="GO" id="GO:0016020">
    <property type="term" value="C:membrane"/>
    <property type="evidence" value="ECO:0007669"/>
    <property type="project" value="UniProtKB-SubCell"/>
</dbReference>
<feature type="transmembrane region" description="Helical" evidence="8">
    <location>
        <begin position="324"/>
        <end position="345"/>
    </location>
</feature>
<evidence type="ECO:0000256" key="2">
    <source>
        <dbReference type="ARBA" id="ARBA00022692"/>
    </source>
</evidence>
<evidence type="ECO:0000313" key="11">
    <source>
        <dbReference type="EMBL" id="ACL71677.1"/>
    </source>
</evidence>
<dbReference type="SUPFAM" id="SSF58104">
    <property type="entry name" value="Methyl-accepting chemotaxis protein (MCP) signaling domain"/>
    <property type="match status" value="1"/>
</dbReference>
<evidence type="ECO:0000256" key="8">
    <source>
        <dbReference type="SAM" id="Phobius"/>
    </source>
</evidence>
<dbReference type="OrthoDB" id="5800769at2"/>
<keyword evidence="3 8" id="KW-1133">Transmembrane helix</keyword>
<comment type="similarity">
    <text evidence="6">Belongs to the methyl-accepting chemotaxis (MCP) protein family.</text>
</comment>
<dbReference type="SMART" id="SM00304">
    <property type="entry name" value="HAMP"/>
    <property type="match status" value="2"/>
</dbReference>
<evidence type="ECO:0000256" key="5">
    <source>
        <dbReference type="ARBA" id="ARBA00023224"/>
    </source>
</evidence>
<dbReference type="Gene3D" id="1.10.287.950">
    <property type="entry name" value="Methyl-accepting chemotaxis protein"/>
    <property type="match status" value="1"/>
</dbReference>
<evidence type="ECO:0000259" key="10">
    <source>
        <dbReference type="PROSITE" id="PS50885"/>
    </source>
</evidence>
<sequence length="679" mass="73056">METLLKPATWLMDRFRYPVKFALIFVLVLLPLLLLSSLTISNINSTIGFLHSERQGLSYIQSVRQPIEFMQQHRGIMATVLAGNTGARTQAQEIRDRVDRALAELSEVDARLGGQLETGNRLAEIQRAWGEIKSASENLAPAESVRRHTDLIAMTMALISHVADTSNITLDPDLDSYYLGDALVNRLLGLTETMGQARALGSGAAAAGQLSPEQRVRLAVLSSNMRSLDRDLRSGLEAAFNANPTLSSSLGRLVEANNQAVADFSRMLQEQLLDVQNITVSGPQVFDAGTRSITETYRLYDAMVPVLDNLFTTRIRNQTATRNLALVVVAGVLLLVAYLFIGLYLSIHTSVQRIGDATRRMAGGDLTTRVSLNARDEMGQVAQRFNDMAEQFEALIQQIVSATSQLASASEEVAAVSKDSARNVDRQRQETDQVATAMNEMTATVQEVASNAAGAAGAASNTDNEAKGGLQVVKSTSQAITGLASEVEKAAEVIRRVSADSETIGAVLDVIKGIAEQTNLLALNAAIEAARAGEQGRGFAVVADEVRTLASRTQQSTQEIEEMIERLQSGAREAVKAMGASRERAQQGVEQANEAAEALEAITRAVATINEMNTQIASAAEQQSATTEQMNRSIISIREIAEQTASGAEQTTSASDELARLAAELQSRAGNFTISHRPS</sequence>
<keyword evidence="5 7" id="KW-0807">Transducer</keyword>
<dbReference type="PROSITE" id="PS50885">
    <property type="entry name" value="HAMP"/>
    <property type="match status" value="1"/>
</dbReference>
<dbReference type="PANTHER" id="PTHR32089:SF119">
    <property type="entry name" value="METHYL-ACCEPTING CHEMOTAXIS PROTEIN CTPL"/>
    <property type="match status" value="1"/>
</dbReference>
<dbReference type="CDD" id="cd06225">
    <property type="entry name" value="HAMP"/>
    <property type="match status" value="1"/>
</dbReference>
<accession>B8GLS4</accession>
<name>B8GLS4_THISH</name>
<dbReference type="AlphaFoldDB" id="B8GLS4"/>
<keyword evidence="2 8" id="KW-0812">Transmembrane</keyword>
<dbReference type="EMBL" id="CP001339">
    <property type="protein sequence ID" value="ACL71677.1"/>
    <property type="molecule type" value="Genomic_DNA"/>
</dbReference>
<dbReference type="GO" id="GO:0007165">
    <property type="term" value="P:signal transduction"/>
    <property type="evidence" value="ECO:0007669"/>
    <property type="project" value="UniProtKB-KW"/>
</dbReference>
<evidence type="ECO:0000256" key="7">
    <source>
        <dbReference type="PROSITE-ProRule" id="PRU00284"/>
    </source>
</evidence>
<gene>
    <name evidence="11" type="ordered locus">Tgr7_0580</name>
</gene>
<feature type="domain" description="HAMP" evidence="10">
    <location>
        <begin position="345"/>
        <end position="397"/>
    </location>
</feature>
<dbReference type="SMART" id="SM00283">
    <property type="entry name" value="MA"/>
    <property type="match status" value="1"/>
</dbReference>
<dbReference type="InterPro" id="IPR003660">
    <property type="entry name" value="HAMP_dom"/>
</dbReference>
<comment type="subcellular location">
    <subcellularLocation>
        <location evidence="1">Membrane</location>
        <topology evidence="1">Multi-pass membrane protein</topology>
    </subcellularLocation>
</comment>
<dbReference type="PROSITE" id="PS50111">
    <property type="entry name" value="CHEMOTAXIS_TRANSDUC_2"/>
    <property type="match status" value="1"/>
</dbReference>
<dbReference type="FunFam" id="1.10.287.950:FF:000001">
    <property type="entry name" value="Methyl-accepting chemotaxis sensory transducer"/>
    <property type="match status" value="1"/>
</dbReference>
<dbReference type="Pfam" id="PF00672">
    <property type="entry name" value="HAMP"/>
    <property type="match status" value="1"/>
</dbReference>
<evidence type="ECO:0000256" key="1">
    <source>
        <dbReference type="ARBA" id="ARBA00004141"/>
    </source>
</evidence>
<reference evidence="11 12" key="1">
    <citation type="journal article" date="2011" name="Stand. Genomic Sci.">
        <title>Complete genome sequence of 'Thioalkalivibrio sulfidophilus' HL-EbGr7.</title>
        <authorList>
            <person name="Muyzer G."/>
            <person name="Sorokin D.Y."/>
            <person name="Mavromatis K."/>
            <person name="Lapidus A."/>
            <person name="Clum A."/>
            <person name="Ivanova N."/>
            <person name="Pati A."/>
            <person name="d'Haeseleer P."/>
            <person name="Woyke T."/>
            <person name="Kyrpides N.C."/>
        </authorList>
    </citation>
    <scope>NUCLEOTIDE SEQUENCE [LARGE SCALE GENOMIC DNA]</scope>
    <source>
        <strain evidence="11 12">HL-EbGR7</strain>
    </source>
</reference>
<dbReference type="InterPro" id="IPR004089">
    <property type="entry name" value="MCPsignal_dom"/>
</dbReference>
<evidence type="ECO:0000256" key="4">
    <source>
        <dbReference type="ARBA" id="ARBA00023136"/>
    </source>
</evidence>
<evidence type="ECO:0000256" key="6">
    <source>
        <dbReference type="ARBA" id="ARBA00029447"/>
    </source>
</evidence>
<dbReference type="CDD" id="cd11386">
    <property type="entry name" value="MCP_signal"/>
    <property type="match status" value="1"/>
</dbReference>
<evidence type="ECO:0000313" key="12">
    <source>
        <dbReference type="Proteomes" id="UP000002383"/>
    </source>
</evidence>
<protein>
    <submittedName>
        <fullName evidence="11">Putative methyl-accepting chemotaxis sensory transducer</fullName>
    </submittedName>
</protein>
<dbReference type="eggNOG" id="COG0840">
    <property type="taxonomic scope" value="Bacteria"/>
</dbReference>
<dbReference type="Proteomes" id="UP000002383">
    <property type="component" value="Chromosome"/>
</dbReference>
<evidence type="ECO:0000256" key="3">
    <source>
        <dbReference type="ARBA" id="ARBA00022989"/>
    </source>
</evidence>
<dbReference type="HOGENOM" id="CLU_000445_107_27_6"/>
<feature type="domain" description="Methyl-accepting transducer" evidence="9">
    <location>
        <begin position="402"/>
        <end position="638"/>
    </location>
</feature>
<dbReference type="GO" id="GO:0006935">
    <property type="term" value="P:chemotaxis"/>
    <property type="evidence" value="ECO:0007669"/>
    <property type="project" value="UniProtKB-ARBA"/>
</dbReference>
<keyword evidence="4 8" id="KW-0472">Membrane</keyword>